<organism evidence="7 8">
    <name type="scientific">Cladophialophora immunda</name>
    <dbReference type="NCBI Taxonomy" id="569365"/>
    <lineage>
        <taxon>Eukaryota</taxon>
        <taxon>Fungi</taxon>
        <taxon>Dikarya</taxon>
        <taxon>Ascomycota</taxon>
        <taxon>Pezizomycotina</taxon>
        <taxon>Eurotiomycetes</taxon>
        <taxon>Chaetothyriomycetidae</taxon>
        <taxon>Chaetothyriales</taxon>
        <taxon>Herpotrichiellaceae</taxon>
        <taxon>Cladophialophora</taxon>
    </lineage>
</organism>
<evidence type="ECO:0000256" key="4">
    <source>
        <dbReference type="ARBA" id="ARBA00023002"/>
    </source>
</evidence>
<keyword evidence="2" id="KW-0285">Flavoprotein</keyword>
<evidence type="ECO:0000256" key="1">
    <source>
        <dbReference type="ARBA" id="ARBA00007992"/>
    </source>
</evidence>
<name>A0A0D2AEB6_9EURO</name>
<dbReference type="PANTHER" id="PTHR13789:SF316">
    <property type="entry name" value="FAD-BINDING DOMAIN-CONTAINING PROTEIN"/>
    <property type="match status" value="1"/>
</dbReference>
<accession>A0A0D2AEB6</accession>
<evidence type="ECO:0000256" key="5">
    <source>
        <dbReference type="ARBA" id="ARBA00023033"/>
    </source>
</evidence>
<dbReference type="PANTHER" id="PTHR13789">
    <property type="entry name" value="MONOOXYGENASE"/>
    <property type="match status" value="1"/>
</dbReference>
<dbReference type="PRINTS" id="PR00420">
    <property type="entry name" value="RNGMNOXGNASE"/>
</dbReference>
<dbReference type="SUPFAM" id="SSF51905">
    <property type="entry name" value="FAD/NAD(P)-binding domain"/>
    <property type="match status" value="1"/>
</dbReference>
<dbReference type="GO" id="GO:0004497">
    <property type="term" value="F:monooxygenase activity"/>
    <property type="evidence" value="ECO:0007669"/>
    <property type="project" value="UniProtKB-KW"/>
</dbReference>
<keyword evidence="3" id="KW-0274">FAD</keyword>
<evidence type="ECO:0000313" key="8">
    <source>
        <dbReference type="Proteomes" id="UP000054466"/>
    </source>
</evidence>
<dbReference type="VEuPathDB" id="FungiDB:PV07_11449"/>
<dbReference type="EMBL" id="KN847046">
    <property type="protein sequence ID" value="KIW23232.1"/>
    <property type="molecule type" value="Genomic_DNA"/>
</dbReference>
<dbReference type="AlphaFoldDB" id="A0A0D2AEB6"/>
<gene>
    <name evidence="7" type="ORF">PV07_11449</name>
</gene>
<proteinExistence type="inferred from homology"/>
<dbReference type="Proteomes" id="UP000054466">
    <property type="component" value="Unassembled WGS sequence"/>
</dbReference>
<sequence length="460" mass="50070">MTSNFHVAIIGAGLAGLGMALALHAHSIRCTVYEQTPSAGRFAGAVMLAPNSLRILDRYGVYPQLCEQGFNFAVVEIRDSEGNVKDSGFYLGSRELFGYDALRVYRNAILKVLSAACAERQIEVVYGKRFSKVLSEDEGGVDFRFQDGTTAHADVLIAADGIHSKIRTLLFPQSNPEYNGVLVVCGAVKASSLQGAGAGHDEATTVAMLEGRNGVGAFLLGPQLPDASELLAGTQRAFPPQTREEWARLSADRDFHLAFLREGYGGRLPVVQSAVDNIVPGSTYIWPLQTLSRLERWWSSSSQNDDGGEGGGRVILIGDAAHAMPPTSGQGANQAFEDGWTLARVLHAVFNSAANAGSAGLRGASVGGKLCESLREWHRRRQERIDEILKLTQRMHNLRLPIEEQRRLNDGEVYKSLPRSQAQVERGADMDGAGEKAVVEQWGWLYCPEDLVNDLKMESQ</sequence>
<comment type="similarity">
    <text evidence="1">Belongs to the paxM FAD-dependent monooxygenase family.</text>
</comment>
<evidence type="ECO:0000256" key="2">
    <source>
        <dbReference type="ARBA" id="ARBA00022630"/>
    </source>
</evidence>
<dbReference type="HOGENOM" id="CLU_009665_19_5_1"/>
<dbReference type="STRING" id="569365.A0A0D2AEB6"/>
<dbReference type="Gene3D" id="3.50.50.60">
    <property type="entry name" value="FAD/NAD(P)-binding domain"/>
    <property type="match status" value="1"/>
</dbReference>
<feature type="domain" description="FAD-binding" evidence="6">
    <location>
        <begin position="312"/>
        <end position="354"/>
    </location>
</feature>
<dbReference type="InterPro" id="IPR036188">
    <property type="entry name" value="FAD/NAD-bd_sf"/>
</dbReference>
<feature type="domain" description="FAD-binding" evidence="6">
    <location>
        <begin position="6"/>
        <end position="170"/>
    </location>
</feature>
<dbReference type="InterPro" id="IPR002938">
    <property type="entry name" value="FAD-bd"/>
</dbReference>
<dbReference type="OrthoDB" id="16820at2759"/>
<dbReference type="InterPro" id="IPR050493">
    <property type="entry name" value="FAD-dep_Monooxygenase_BioMet"/>
</dbReference>
<dbReference type="GO" id="GO:0071949">
    <property type="term" value="F:FAD binding"/>
    <property type="evidence" value="ECO:0007669"/>
    <property type="project" value="InterPro"/>
</dbReference>
<dbReference type="Pfam" id="PF01494">
    <property type="entry name" value="FAD_binding_3"/>
    <property type="match status" value="2"/>
</dbReference>
<reference evidence="7 8" key="1">
    <citation type="submission" date="2015-01" db="EMBL/GenBank/DDBJ databases">
        <title>The Genome Sequence of Cladophialophora immunda CBS83496.</title>
        <authorList>
            <consortium name="The Broad Institute Genomics Platform"/>
            <person name="Cuomo C."/>
            <person name="de Hoog S."/>
            <person name="Gorbushina A."/>
            <person name="Stielow B."/>
            <person name="Teixiera M."/>
            <person name="Abouelleil A."/>
            <person name="Chapman S.B."/>
            <person name="Priest M."/>
            <person name="Young S.K."/>
            <person name="Wortman J."/>
            <person name="Nusbaum C."/>
            <person name="Birren B."/>
        </authorList>
    </citation>
    <scope>NUCLEOTIDE SEQUENCE [LARGE SCALE GENOMIC DNA]</scope>
    <source>
        <strain evidence="7 8">CBS 83496</strain>
    </source>
</reference>
<dbReference type="GeneID" id="27350643"/>
<evidence type="ECO:0000256" key="3">
    <source>
        <dbReference type="ARBA" id="ARBA00022827"/>
    </source>
</evidence>
<keyword evidence="4" id="KW-0560">Oxidoreductase</keyword>
<keyword evidence="8" id="KW-1185">Reference proteome</keyword>
<protein>
    <recommendedName>
        <fullName evidence="6">FAD-binding domain-containing protein</fullName>
    </recommendedName>
</protein>
<evidence type="ECO:0000313" key="7">
    <source>
        <dbReference type="EMBL" id="KIW23232.1"/>
    </source>
</evidence>
<evidence type="ECO:0000259" key="6">
    <source>
        <dbReference type="Pfam" id="PF01494"/>
    </source>
</evidence>
<keyword evidence="5" id="KW-0503">Monooxygenase</keyword>
<dbReference type="RefSeq" id="XP_016243448.1">
    <property type="nucleotide sequence ID" value="XM_016398886.1"/>
</dbReference>